<evidence type="ECO:0000313" key="7">
    <source>
        <dbReference type="EMBL" id="AQX43151.1"/>
    </source>
</evidence>
<name>A0A1S6YCQ8_PINPS</name>
<keyword evidence="3 6" id="KW-0812">Transmembrane</keyword>
<keyword evidence="4 6" id="KW-1133">Transmembrane helix</keyword>
<comment type="subcellular location">
    <subcellularLocation>
        <location evidence="1">Membrane</location>
        <topology evidence="1">Multi-pass membrane protein</topology>
    </subcellularLocation>
</comment>
<gene>
    <name evidence="7" type="primary">NPF5.9</name>
</gene>
<keyword evidence="5 6" id="KW-0472">Membrane</keyword>
<evidence type="ECO:0000256" key="5">
    <source>
        <dbReference type="ARBA" id="ARBA00023136"/>
    </source>
</evidence>
<feature type="transmembrane region" description="Helical" evidence="6">
    <location>
        <begin position="555"/>
        <end position="575"/>
    </location>
</feature>
<evidence type="ECO:0000256" key="4">
    <source>
        <dbReference type="ARBA" id="ARBA00022989"/>
    </source>
</evidence>
<feature type="transmembrane region" description="Helical" evidence="6">
    <location>
        <begin position="510"/>
        <end position="535"/>
    </location>
</feature>
<organism evidence="7">
    <name type="scientific">Pinus pinaster</name>
    <name type="common">Maritime pine</name>
    <dbReference type="NCBI Taxonomy" id="71647"/>
    <lineage>
        <taxon>Eukaryota</taxon>
        <taxon>Viridiplantae</taxon>
        <taxon>Streptophyta</taxon>
        <taxon>Embryophyta</taxon>
        <taxon>Tracheophyta</taxon>
        <taxon>Spermatophyta</taxon>
        <taxon>Pinopsida</taxon>
        <taxon>Pinidae</taxon>
        <taxon>Conifers I</taxon>
        <taxon>Pinales</taxon>
        <taxon>Pinaceae</taxon>
        <taxon>Pinus</taxon>
        <taxon>Pinus subgen. Pinus</taxon>
    </lineage>
</organism>
<feature type="transmembrane region" description="Helical" evidence="6">
    <location>
        <begin position="389"/>
        <end position="407"/>
    </location>
</feature>
<feature type="transmembrane region" description="Helical" evidence="6">
    <location>
        <begin position="196"/>
        <end position="217"/>
    </location>
</feature>
<dbReference type="GO" id="GO:0042937">
    <property type="term" value="F:tripeptide transmembrane transporter activity"/>
    <property type="evidence" value="ECO:0007669"/>
    <property type="project" value="InterPro"/>
</dbReference>
<dbReference type="GO" id="GO:0016020">
    <property type="term" value="C:membrane"/>
    <property type="evidence" value="ECO:0007669"/>
    <property type="project" value="UniProtKB-SubCell"/>
</dbReference>
<dbReference type="InterPro" id="IPR000109">
    <property type="entry name" value="POT_fam"/>
</dbReference>
<dbReference type="EMBL" id="KX986734">
    <property type="protein sequence ID" value="AQX43151.1"/>
    <property type="molecule type" value="mRNA"/>
</dbReference>
<dbReference type="InterPro" id="IPR044739">
    <property type="entry name" value="NRT1/PTR"/>
</dbReference>
<feature type="transmembrane region" description="Helical" evidence="6">
    <location>
        <begin position="427"/>
        <end position="448"/>
    </location>
</feature>
<evidence type="ECO:0000256" key="1">
    <source>
        <dbReference type="ARBA" id="ARBA00004141"/>
    </source>
</evidence>
<sequence length="628" mass="70332">MEFANEEGRIHEKNITEFTLDGSVDLRGRPVPRAKTGKWRACFFLIGYEAFERMAFNSIAANLVIYLTKELHEDTISSARNVNNWSGAVWLTPILGAYIADTYLGRYWTFLVSSLIYLLGMVLLTVAVSLKSLKPPPCDAVCKKASTLQIGFFYLSLYVLTLGTGGTKPNISTFGADQFDDFHQGEKLQKNSFFNWWLFSVFFGAFVAQTVMVYIQVNVGWGLGYGIPTLGLFVSFFVFMVGTPYYRHRMVRTVDNPINRVGRVLVSAIRKWKVAVPADPSQLYELDDSKEYQASGKRRIPHTPALRFLDKAATPVQHGGTEELGRTGHGPRLCTVTQVEETKLMMGMLPVWLATLIPSTVLAQVNTMFVKQGATMDRHVGSHGFEIPAASLGAFITLCMLISVPIYDRYFVPFIRRHTGNPRGITLLQRMGIGYFIQILVMVIASAIEVKRLHVISEHNLTSTMEPVPISIFWLLPQYVLLGVADVFTTIAMLEFFYDQSPGDMQSLGTALFPSSLGIGNFISSFLLTTVANITGRGGHKSWILNNLNDSHLDYYYAFIAILCFLNMIFFLVIAKFYVYKKEDSGTVTSDQPSHLAFMPLFKLQPQSQRLMSSGDIELAALRSENAH</sequence>
<dbReference type="SUPFAM" id="SSF103473">
    <property type="entry name" value="MFS general substrate transporter"/>
    <property type="match status" value="1"/>
</dbReference>
<reference evidence="7" key="1">
    <citation type="submission" date="2016-10" db="EMBL/GenBank/DDBJ databases">
        <title>Molecular fundamentals of nitrogen uptake and transport in trees.</title>
        <authorList>
            <person name="Castro-Rodriguez V."/>
            <person name="Canas R.A."/>
            <person name="de la Torre F."/>
            <person name="Pascual B."/>
            <person name="Avila C."/>
            <person name="Canovas F.M."/>
        </authorList>
    </citation>
    <scope>NUCLEOTIDE SEQUENCE</scope>
</reference>
<feature type="transmembrane region" description="Helical" evidence="6">
    <location>
        <begin position="106"/>
        <end position="128"/>
    </location>
</feature>
<comment type="similarity">
    <text evidence="2">Belongs to the major facilitator superfamily. Proton-dependent oligopeptide transporter (POT/PTR) (TC 2.A.17) family.</text>
</comment>
<dbReference type="Pfam" id="PF00854">
    <property type="entry name" value="PTR2"/>
    <property type="match status" value="1"/>
</dbReference>
<dbReference type="InterPro" id="IPR036259">
    <property type="entry name" value="MFS_trans_sf"/>
</dbReference>
<feature type="transmembrane region" description="Helical" evidence="6">
    <location>
        <begin position="468"/>
        <end position="498"/>
    </location>
</feature>
<proteinExistence type="evidence at transcript level"/>
<protein>
    <submittedName>
        <fullName evidence="7">NPF family transporter</fullName>
    </submittedName>
</protein>
<feature type="transmembrane region" description="Helical" evidence="6">
    <location>
        <begin position="351"/>
        <end position="369"/>
    </location>
</feature>
<evidence type="ECO:0000256" key="3">
    <source>
        <dbReference type="ARBA" id="ARBA00022692"/>
    </source>
</evidence>
<accession>A0A1S6YCQ8</accession>
<dbReference type="CDD" id="cd17417">
    <property type="entry name" value="MFS_NPF5"/>
    <property type="match status" value="1"/>
</dbReference>
<evidence type="ECO:0000256" key="2">
    <source>
        <dbReference type="ARBA" id="ARBA00005982"/>
    </source>
</evidence>
<dbReference type="PANTHER" id="PTHR11654">
    <property type="entry name" value="OLIGOPEPTIDE TRANSPORTER-RELATED"/>
    <property type="match status" value="1"/>
</dbReference>
<dbReference type="AlphaFoldDB" id="A0A1S6YCQ8"/>
<dbReference type="Gene3D" id="1.20.1250.20">
    <property type="entry name" value="MFS general substrate transporter like domains"/>
    <property type="match status" value="1"/>
</dbReference>
<dbReference type="GO" id="GO:0071916">
    <property type="term" value="F:dipeptide transmembrane transporter activity"/>
    <property type="evidence" value="ECO:0007669"/>
    <property type="project" value="InterPro"/>
</dbReference>
<feature type="transmembrane region" description="Helical" evidence="6">
    <location>
        <begin position="223"/>
        <end position="242"/>
    </location>
</feature>
<evidence type="ECO:0000256" key="6">
    <source>
        <dbReference type="SAM" id="Phobius"/>
    </source>
</evidence>